<dbReference type="AlphaFoldDB" id="A0AAC8ZZ45"/>
<dbReference type="Proteomes" id="UP000067203">
    <property type="component" value="Chromosome"/>
</dbReference>
<evidence type="ECO:0000313" key="3">
    <source>
        <dbReference type="Proteomes" id="UP000067203"/>
    </source>
</evidence>
<gene>
    <name evidence="2" type="ORF">APS55_03685</name>
</gene>
<sequence>MHIDLRFFIAELLVLWVPLSIVVLVSELLKFNWLLTGVLLLLGYFLVVLFNRSNRLIYFLFHVEKKSCNQLLESILFLLVLLISAFLAIKFFDDSTIGIIVFMLISILAGSVVIDAK</sequence>
<feature type="transmembrane region" description="Helical" evidence="1">
    <location>
        <begin position="71"/>
        <end position="89"/>
    </location>
</feature>
<feature type="transmembrane region" description="Helical" evidence="1">
    <location>
        <begin position="7"/>
        <end position="25"/>
    </location>
</feature>
<keyword evidence="1" id="KW-1133">Transmembrane helix</keyword>
<protein>
    <submittedName>
        <fullName evidence="2">Uncharacterized protein</fullName>
    </submittedName>
</protein>
<organism evidence="2 3">
    <name type="scientific">Apilactobacillus kunkeei</name>
    <dbReference type="NCBI Taxonomy" id="148814"/>
    <lineage>
        <taxon>Bacteria</taxon>
        <taxon>Bacillati</taxon>
        <taxon>Bacillota</taxon>
        <taxon>Bacilli</taxon>
        <taxon>Lactobacillales</taxon>
        <taxon>Lactobacillaceae</taxon>
        <taxon>Apilactobacillus</taxon>
    </lineage>
</organism>
<dbReference type="KEGG" id="lku:APS55_03685"/>
<proteinExistence type="predicted"/>
<reference evidence="3" key="1">
    <citation type="submission" date="2015-10" db="EMBL/GenBank/DDBJ databases">
        <title>Bioinformatic analysis of the first complete genome sequence of Lactobacillus kunkeei strain MP2, an Apis mellifera gut isolate.</title>
        <authorList>
            <person name="Asenjo F."/>
            <person name="Olmos A."/>
            <person name="Henriquez-Piskulich P."/>
            <person name="Aldea P."/>
            <person name="Ugalde J.A."/>
            <person name="Trombert A.N."/>
        </authorList>
    </citation>
    <scope>NUCLEOTIDE SEQUENCE [LARGE SCALE GENOMIC DNA]</scope>
    <source>
        <strain evidence="3">MP2</strain>
    </source>
</reference>
<keyword evidence="1" id="KW-0812">Transmembrane</keyword>
<dbReference type="EMBL" id="CP012920">
    <property type="protein sequence ID" value="ALJ31383.1"/>
    <property type="molecule type" value="Genomic_DNA"/>
</dbReference>
<evidence type="ECO:0000256" key="1">
    <source>
        <dbReference type="SAM" id="Phobius"/>
    </source>
</evidence>
<feature type="transmembrane region" description="Helical" evidence="1">
    <location>
        <begin position="31"/>
        <end position="50"/>
    </location>
</feature>
<evidence type="ECO:0000313" key="2">
    <source>
        <dbReference type="EMBL" id="ALJ31383.1"/>
    </source>
</evidence>
<name>A0AAC8ZZ45_9LACO</name>
<accession>A0AAC8ZZ45</accession>
<keyword evidence="1" id="KW-0472">Membrane</keyword>
<reference evidence="2 3" key="2">
    <citation type="journal article" date="2016" name="PeerJ">
        <title>Genome sequencing and analysis of the first complete genome of Lactobacillus kunkeei strain MP2, an Apis mellifera gut isolate.</title>
        <authorList>
            <person name="Asenjo F."/>
            <person name="Olmos A."/>
            <person name="Henriquez-Piskulich P."/>
            <person name="Polanco V."/>
            <person name="Aldea P."/>
            <person name="Ugalde J.A."/>
            <person name="Trombert A.N."/>
        </authorList>
    </citation>
    <scope>NUCLEOTIDE SEQUENCE [LARGE SCALE GENOMIC DNA]</scope>
    <source>
        <strain evidence="2 3">MP2</strain>
    </source>
</reference>
<feature type="transmembrane region" description="Helical" evidence="1">
    <location>
        <begin position="95"/>
        <end position="114"/>
    </location>
</feature>